<protein>
    <recommendedName>
        <fullName evidence="3">3-methyladenine DNA glycosylase</fullName>
    </recommendedName>
</protein>
<evidence type="ECO:0000313" key="2">
    <source>
        <dbReference type="Proteomes" id="UP000306196"/>
    </source>
</evidence>
<gene>
    <name evidence="1" type="ORF">FEM03_08875</name>
</gene>
<accession>A0A5R8KFY4</accession>
<dbReference type="AlphaFoldDB" id="A0A5R8KFY4"/>
<dbReference type="EMBL" id="VAUV01000006">
    <property type="protein sequence ID" value="TLD71224.1"/>
    <property type="molecule type" value="Genomic_DNA"/>
</dbReference>
<keyword evidence="2" id="KW-1185">Reference proteome</keyword>
<organism evidence="1 2">
    <name type="scientific">Phragmitibacter flavus</name>
    <dbReference type="NCBI Taxonomy" id="2576071"/>
    <lineage>
        <taxon>Bacteria</taxon>
        <taxon>Pseudomonadati</taxon>
        <taxon>Verrucomicrobiota</taxon>
        <taxon>Verrucomicrobiia</taxon>
        <taxon>Verrucomicrobiales</taxon>
        <taxon>Verrucomicrobiaceae</taxon>
        <taxon>Phragmitibacter</taxon>
    </lineage>
</organism>
<comment type="caution">
    <text evidence="1">The sequence shown here is derived from an EMBL/GenBank/DDBJ whole genome shotgun (WGS) entry which is preliminary data.</text>
</comment>
<dbReference type="OrthoDB" id="9790578at2"/>
<evidence type="ECO:0008006" key="3">
    <source>
        <dbReference type="Google" id="ProtNLM"/>
    </source>
</evidence>
<evidence type="ECO:0000313" key="1">
    <source>
        <dbReference type="EMBL" id="TLD71224.1"/>
    </source>
</evidence>
<proteinExistence type="predicted"/>
<name>A0A5R8KFY4_9BACT</name>
<dbReference type="Proteomes" id="UP000306196">
    <property type="component" value="Unassembled WGS sequence"/>
</dbReference>
<reference evidence="1 2" key="1">
    <citation type="submission" date="2019-05" db="EMBL/GenBank/DDBJ databases">
        <title>Verrucobacter flavum gen. nov., sp. nov. a new member of the family Verrucomicrobiaceae.</title>
        <authorList>
            <person name="Szuroczki S."/>
            <person name="Abbaszade G."/>
            <person name="Szabo A."/>
            <person name="Felfoldi T."/>
            <person name="Schumann P."/>
            <person name="Boka K."/>
            <person name="Keki Z."/>
            <person name="Toumi M."/>
            <person name="Toth E."/>
        </authorList>
    </citation>
    <scope>NUCLEOTIDE SEQUENCE [LARGE SCALE GENOMIC DNA]</scope>
    <source>
        <strain evidence="1 2">MG-N-17</strain>
    </source>
</reference>
<sequence>MEIEASVWELRQSQHRARVVPHAEAFVQRRACGEKHPVWDFLFTYYNFSPNKLLTWIPGLHQREEFIANLQHTVYHQHAFPVPKPRDLHQARWIASLCSNILAKPARFGCHGLHEWAMVYRQSEAEIRHNQHPLRLPAKDIADLIESQPLCCTHYDAFRFFTPPATPLNAIQPTLETRHLNEQAGCLHANMDLYKWAGKLWPWIGSDLVADTFELAVIGRAMDMRASPYDLAHLGFDPIPIETEAGREQYRREQQDLTALANPIRQRLQHACENLLESFPSEQN</sequence>